<dbReference type="PANTHER" id="PTHR35369">
    <property type="entry name" value="BLR3025 PROTEIN-RELATED"/>
    <property type="match status" value="1"/>
</dbReference>
<dbReference type="InterPro" id="IPR043502">
    <property type="entry name" value="DNA/RNA_pol_sf"/>
</dbReference>
<dbReference type="InterPro" id="IPR050356">
    <property type="entry name" value="SulA_CellDiv_inhibitor"/>
</dbReference>
<accession>A0AAD1KRH3</accession>
<reference evidence="3" key="1">
    <citation type="submission" date="2021-06" db="EMBL/GenBank/DDBJ databases">
        <title>Genome sequence of Cutibacterium modestum strain KB17-24694.</title>
        <authorList>
            <person name="Dekio I."/>
            <person name="Asahina A."/>
            <person name="Nishida M."/>
        </authorList>
    </citation>
    <scope>NUCLEOTIDE SEQUENCE</scope>
    <source>
        <strain evidence="3">KB17-24694</strain>
    </source>
</reference>
<name>A0AAD1KRH3_9ACTN</name>
<evidence type="ECO:0000259" key="2">
    <source>
        <dbReference type="Pfam" id="PF00817"/>
    </source>
</evidence>
<organism evidence="3 4">
    <name type="scientific">Cutibacterium modestum</name>
    <dbReference type="NCBI Taxonomy" id="2559073"/>
    <lineage>
        <taxon>Bacteria</taxon>
        <taxon>Bacillati</taxon>
        <taxon>Actinomycetota</taxon>
        <taxon>Actinomycetes</taxon>
        <taxon>Propionibacteriales</taxon>
        <taxon>Propionibacteriaceae</taxon>
        <taxon>Cutibacterium</taxon>
    </lineage>
</organism>
<dbReference type="AlphaFoldDB" id="A0AAD1KRH3"/>
<evidence type="ECO:0000313" key="3">
    <source>
        <dbReference type="EMBL" id="BCY25770.1"/>
    </source>
</evidence>
<feature type="domain" description="UmuC" evidence="2">
    <location>
        <begin position="33"/>
        <end position="157"/>
    </location>
</feature>
<protein>
    <recommendedName>
        <fullName evidence="2">UmuC domain-containing protein</fullName>
    </recommendedName>
</protein>
<evidence type="ECO:0000313" key="4">
    <source>
        <dbReference type="Proteomes" id="UP000825072"/>
    </source>
</evidence>
<dbReference type="Proteomes" id="UP000825072">
    <property type="component" value="Chromosome 1"/>
</dbReference>
<proteinExistence type="predicted"/>
<gene>
    <name evidence="3" type="ORF">KB1_17600</name>
</gene>
<dbReference type="Pfam" id="PF00817">
    <property type="entry name" value="IMS"/>
    <property type="match status" value="1"/>
</dbReference>
<dbReference type="GO" id="GO:0006281">
    <property type="term" value="P:DNA repair"/>
    <property type="evidence" value="ECO:0007669"/>
    <property type="project" value="InterPro"/>
</dbReference>
<evidence type="ECO:0000256" key="1">
    <source>
        <dbReference type="ARBA" id="ARBA00022763"/>
    </source>
</evidence>
<dbReference type="PANTHER" id="PTHR35369:SF2">
    <property type="entry name" value="BLR3025 PROTEIN"/>
    <property type="match status" value="1"/>
</dbReference>
<keyword evidence="1" id="KW-0227">DNA damage</keyword>
<dbReference type="SUPFAM" id="SSF56672">
    <property type="entry name" value="DNA/RNA polymerases"/>
    <property type="match status" value="1"/>
</dbReference>
<dbReference type="InterPro" id="IPR001126">
    <property type="entry name" value="UmuC"/>
</dbReference>
<dbReference type="EMBL" id="AP024747">
    <property type="protein sequence ID" value="BCY25770.1"/>
    <property type="molecule type" value="Genomic_DNA"/>
</dbReference>
<sequence length="347" mass="37278">MSVERLSPFPVRVLLMVVPKWQIVVASRRYPGDDPLMIVDRGIVIDCCARAAEEGVVPGLRVRAAQLRCPEGIVVPYDPASEEILFDEVVREIEKFVAPSVHVVRPGVAAVAARGVARFYGSEVAAAERMVNALTRLGYPHVGVSVADGLFAAEVAATDGNGDGKRNPVFLTSGTSRAFLAPYDISVLARTGRASEGLVRTLRQLGLTTMGAFADLDPQHVVQRFADAGQRAHNWARGMDVTVLSPRRPQDDDAMEVVLDDPEPSGTQIVSKVRPMVEEFMTRLAETGRVCSQAVFCCELPPVSPSAPGVNPGSSAVMICWRDCCASLMTFRVALTSAALTSFVNQG</sequence>
<dbReference type="CDD" id="cd03468">
    <property type="entry name" value="PolY_like"/>
    <property type="match status" value="1"/>
</dbReference>